<dbReference type="InterPro" id="IPR039544">
    <property type="entry name" value="Tim44-like"/>
</dbReference>
<gene>
    <name evidence="10" type="ORF">OLC1_LOCUS15900</name>
</gene>
<dbReference type="EMBL" id="OX459122">
    <property type="protein sequence ID" value="CAI9107636.1"/>
    <property type="molecule type" value="Genomic_DNA"/>
</dbReference>
<evidence type="ECO:0000256" key="6">
    <source>
        <dbReference type="ARBA" id="ARBA00023136"/>
    </source>
</evidence>
<dbReference type="AlphaFoldDB" id="A0AAV1DIE7"/>
<keyword evidence="7" id="KW-0175">Coiled coil</keyword>
<reference evidence="10" key="1">
    <citation type="submission" date="2023-03" db="EMBL/GenBank/DDBJ databases">
        <authorList>
            <person name="Julca I."/>
        </authorList>
    </citation>
    <scope>NUCLEOTIDE SEQUENCE</scope>
</reference>
<dbReference type="GO" id="GO:0005743">
    <property type="term" value="C:mitochondrial inner membrane"/>
    <property type="evidence" value="ECO:0007669"/>
    <property type="project" value="UniProtKB-SubCell"/>
</dbReference>
<evidence type="ECO:0000259" key="9">
    <source>
        <dbReference type="SMART" id="SM00978"/>
    </source>
</evidence>
<feature type="region of interest" description="Disordered" evidence="8">
    <location>
        <begin position="224"/>
        <end position="244"/>
    </location>
</feature>
<evidence type="ECO:0000256" key="5">
    <source>
        <dbReference type="ARBA" id="ARBA00023128"/>
    </source>
</evidence>
<evidence type="ECO:0000256" key="2">
    <source>
        <dbReference type="ARBA" id="ARBA00009597"/>
    </source>
</evidence>
<feature type="domain" description="Tim44-like" evidence="9">
    <location>
        <begin position="321"/>
        <end position="473"/>
    </location>
</feature>
<dbReference type="InterPro" id="IPR007379">
    <property type="entry name" value="Tim44-like_dom"/>
</dbReference>
<proteinExistence type="inferred from homology"/>
<dbReference type="SMART" id="SM00978">
    <property type="entry name" value="Tim44"/>
    <property type="match status" value="1"/>
</dbReference>
<sequence length="480" mass="54016">MAARKLVRDLLIARQPLIRQLLLSHRASVGAANFRLSGPNAFVSRRQFGVLNDISNKIKGELDRNKELKKSVDELKEDWKQKAERLKGVKEDLEARTKQSTEQLYKIVDGVREEAGSTAKKVISDVEEKISAAKTEVKDSFGFSKQESSGSTGASEKSGAESTFAEGKTQEQHQQSGPGDQAESFFGKIKLGASMAFQKVKEAKPIGIVKKGYDIVKDELTGKTSKRRHLNSSNPNAKSSVKVEKSSRTDIVVVPKSKLEQKLDDIMDKLRGSSIYRKAKGLSEPAEEIAENVRDWYETSDSPVVHKIQNLSDTVFGETDVATSTKEIKIRDPNFSLPEFVADVEDWVRPVLNAYFKADAETLNIYCTPELIERCKAEHRAFQSQDLFIEHKILHISEVDVREVKLMGDTPIIIVGFRTQEVHCVRDRHGEIREGGKDTIKTVFYHWALQQIPVEELGEDALHPVWRLREMQQFGVQALI</sequence>
<evidence type="ECO:0000313" key="11">
    <source>
        <dbReference type="Proteomes" id="UP001161247"/>
    </source>
</evidence>
<feature type="region of interest" description="Disordered" evidence="8">
    <location>
        <begin position="142"/>
        <end position="183"/>
    </location>
</feature>
<evidence type="ECO:0000256" key="1">
    <source>
        <dbReference type="ARBA" id="ARBA00004273"/>
    </source>
</evidence>
<dbReference type="PANTHER" id="PTHR10721">
    <property type="entry name" value="MITOCHONDRIAL IMPORT INNER MEMBRANE TRANSLOCASE SUBUNIT TIM44"/>
    <property type="match status" value="1"/>
</dbReference>
<dbReference type="Gene3D" id="3.10.450.240">
    <property type="match status" value="1"/>
</dbReference>
<dbReference type="InterPro" id="IPR032710">
    <property type="entry name" value="NTF2-like_dom_sf"/>
</dbReference>
<evidence type="ECO:0000256" key="4">
    <source>
        <dbReference type="ARBA" id="ARBA00022946"/>
    </source>
</evidence>
<protein>
    <submittedName>
        <fullName evidence="10">OLC1v1007037C1</fullName>
    </submittedName>
</protein>
<dbReference type="GO" id="GO:0051087">
    <property type="term" value="F:protein-folding chaperone binding"/>
    <property type="evidence" value="ECO:0007669"/>
    <property type="project" value="TreeGrafter"/>
</dbReference>
<accession>A0AAV1DIE7</accession>
<keyword evidence="11" id="KW-1185">Reference proteome</keyword>
<keyword evidence="6" id="KW-0472">Membrane</keyword>
<keyword evidence="5" id="KW-0496">Mitochondrion</keyword>
<keyword evidence="3" id="KW-0999">Mitochondrion inner membrane</keyword>
<dbReference type="GO" id="GO:0030150">
    <property type="term" value="P:protein import into mitochondrial matrix"/>
    <property type="evidence" value="ECO:0007669"/>
    <property type="project" value="TreeGrafter"/>
</dbReference>
<dbReference type="SUPFAM" id="SSF54427">
    <property type="entry name" value="NTF2-like"/>
    <property type="match status" value="1"/>
</dbReference>
<evidence type="ECO:0000313" key="10">
    <source>
        <dbReference type="EMBL" id="CAI9107636.1"/>
    </source>
</evidence>
<dbReference type="Pfam" id="PF04280">
    <property type="entry name" value="Tim44"/>
    <property type="match status" value="1"/>
</dbReference>
<feature type="compositionally biased region" description="Polar residues" evidence="8">
    <location>
        <begin position="143"/>
        <end position="155"/>
    </location>
</feature>
<evidence type="ECO:0000256" key="8">
    <source>
        <dbReference type="SAM" id="MobiDB-lite"/>
    </source>
</evidence>
<dbReference type="PANTHER" id="PTHR10721:SF1">
    <property type="entry name" value="MITOCHONDRIAL IMPORT INNER MEMBRANE TRANSLOCASE SUBUNIT TIM44"/>
    <property type="match status" value="1"/>
</dbReference>
<organism evidence="10 11">
    <name type="scientific">Oldenlandia corymbosa var. corymbosa</name>
    <dbReference type="NCBI Taxonomy" id="529605"/>
    <lineage>
        <taxon>Eukaryota</taxon>
        <taxon>Viridiplantae</taxon>
        <taxon>Streptophyta</taxon>
        <taxon>Embryophyta</taxon>
        <taxon>Tracheophyta</taxon>
        <taxon>Spermatophyta</taxon>
        <taxon>Magnoliopsida</taxon>
        <taxon>eudicotyledons</taxon>
        <taxon>Gunneridae</taxon>
        <taxon>Pentapetalae</taxon>
        <taxon>asterids</taxon>
        <taxon>lamiids</taxon>
        <taxon>Gentianales</taxon>
        <taxon>Rubiaceae</taxon>
        <taxon>Rubioideae</taxon>
        <taxon>Spermacoceae</taxon>
        <taxon>Hedyotis-Oldenlandia complex</taxon>
        <taxon>Oldenlandia</taxon>
    </lineage>
</organism>
<name>A0AAV1DIE7_OLDCO</name>
<dbReference type="Proteomes" id="UP001161247">
    <property type="component" value="Chromosome 5"/>
</dbReference>
<evidence type="ECO:0000256" key="3">
    <source>
        <dbReference type="ARBA" id="ARBA00022792"/>
    </source>
</evidence>
<comment type="similarity">
    <text evidence="2">Belongs to the Tim44 family.</text>
</comment>
<feature type="coiled-coil region" evidence="7">
    <location>
        <begin position="51"/>
        <end position="103"/>
    </location>
</feature>
<evidence type="ECO:0000256" key="7">
    <source>
        <dbReference type="SAM" id="Coils"/>
    </source>
</evidence>
<keyword evidence="4" id="KW-0809">Transit peptide</keyword>
<comment type="subcellular location">
    <subcellularLocation>
        <location evidence="1">Mitochondrion inner membrane</location>
    </subcellularLocation>
</comment>